<comment type="caution">
    <text evidence="2">The sequence shown here is derived from an EMBL/GenBank/DDBJ whole genome shotgun (WGS) entry which is preliminary data.</text>
</comment>
<dbReference type="PANTHER" id="PTHR11802">
    <property type="entry name" value="SERINE PROTEASE FAMILY S10 SERINE CARBOXYPEPTIDASE"/>
    <property type="match status" value="1"/>
</dbReference>
<dbReference type="EMBL" id="JAMZMK010011990">
    <property type="protein sequence ID" value="KAI7725276.1"/>
    <property type="molecule type" value="Genomic_DNA"/>
</dbReference>
<organism evidence="2 3">
    <name type="scientific">Ambrosia artemisiifolia</name>
    <name type="common">Common ragweed</name>
    <dbReference type="NCBI Taxonomy" id="4212"/>
    <lineage>
        <taxon>Eukaryota</taxon>
        <taxon>Viridiplantae</taxon>
        <taxon>Streptophyta</taxon>
        <taxon>Embryophyta</taxon>
        <taxon>Tracheophyta</taxon>
        <taxon>Spermatophyta</taxon>
        <taxon>Magnoliopsida</taxon>
        <taxon>eudicotyledons</taxon>
        <taxon>Gunneridae</taxon>
        <taxon>Pentapetalae</taxon>
        <taxon>asterids</taxon>
        <taxon>campanulids</taxon>
        <taxon>Asterales</taxon>
        <taxon>Asteraceae</taxon>
        <taxon>Asteroideae</taxon>
        <taxon>Heliantheae alliance</taxon>
        <taxon>Heliantheae</taxon>
        <taxon>Ambrosia</taxon>
    </lineage>
</organism>
<name>A0AAD5G2H0_AMBAR</name>
<dbReference type="Gene3D" id="3.40.50.1820">
    <property type="entry name" value="alpha/beta hydrolase"/>
    <property type="match status" value="1"/>
</dbReference>
<accession>A0AAD5G2H0</accession>
<dbReference type="GO" id="GO:0019748">
    <property type="term" value="P:secondary metabolic process"/>
    <property type="evidence" value="ECO:0007669"/>
    <property type="project" value="TreeGrafter"/>
</dbReference>
<feature type="non-terminal residue" evidence="2">
    <location>
        <position position="1"/>
    </location>
</feature>
<gene>
    <name evidence="2" type="ORF">M8C21_026074</name>
</gene>
<dbReference type="PANTHER" id="PTHR11802:SF382">
    <property type="entry name" value="PEPTIDASE S10, SERINE CARBOXYPEPTIDASE, ALPHA_BETA HYDROLASE"/>
    <property type="match status" value="1"/>
</dbReference>
<reference evidence="2" key="1">
    <citation type="submission" date="2022-06" db="EMBL/GenBank/DDBJ databases">
        <title>Uncovering the hologenomic basis of an extraordinary plant invasion.</title>
        <authorList>
            <person name="Bieker V.C."/>
            <person name="Martin M.D."/>
            <person name="Gilbert T."/>
            <person name="Hodgins K."/>
            <person name="Battlay P."/>
            <person name="Petersen B."/>
            <person name="Wilson J."/>
        </authorList>
    </citation>
    <scope>NUCLEOTIDE SEQUENCE</scope>
    <source>
        <strain evidence="2">AA19_3_7</strain>
        <tissue evidence="2">Leaf</tissue>
    </source>
</reference>
<dbReference type="GO" id="GO:0016747">
    <property type="term" value="F:acyltransferase activity, transferring groups other than amino-acyl groups"/>
    <property type="evidence" value="ECO:0007669"/>
    <property type="project" value="TreeGrafter"/>
</dbReference>
<dbReference type="GO" id="GO:0006508">
    <property type="term" value="P:proteolysis"/>
    <property type="evidence" value="ECO:0007669"/>
    <property type="project" value="InterPro"/>
</dbReference>
<evidence type="ECO:0000313" key="2">
    <source>
        <dbReference type="EMBL" id="KAI7725276.1"/>
    </source>
</evidence>
<keyword evidence="3" id="KW-1185">Reference proteome</keyword>
<evidence type="ECO:0000313" key="3">
    <source>
        <dbReference type="Proteomes" id="UP001206925"/>
    </source>
</evidence>
<dbReference type="SUPFAM" id="SSF53474">
    <property type="entry name" value="alpha/beta-Hydrolases"/>
    <property type="match status" value="1"/>
</dbReference>
<protein>
    <submittedName>
        <fullName evidence="2">Uncharacterized protein</fullName>
    </submittedName>
</protein>
<dbReference type="InterPro" id="IPR001563">
    <property type="entry name" value="Peptidase_S10"/>
</dbReference>
<sequence length="169" mass="19109">HSFFAYIVDASDGQKTDSMLSDCDREQKMSGKGVQLCEISRVVLCWKPWDGHKRPIKRVQIQERDDLVAICVLCWLHVLREGGMAVTTTMVHRILPVTYGISYSGIVIPMITEELYKGNDEGLQPTVNIQGYMAGNPLTDKTGDINSRLEYAYRVALISHELYEATKKK</sequence>
<dbReference type="GO" id="GO:0004185">
    <property type="term" value="F:serine-type carboxypeptidase activity"/>
    <property type="evidence" value="ECO:0007669"/>
    <property type="project" value="InterPro"/>
</dbReference>
<dbReference type="AlphaFoldDB" id="A0AAD5G2H0"/>
<comment type="similarity">
    <text evidence="1">Belongs to the peptidase S10 family.</text>
</comment>
<dbReference type="Pfam" id="PF00450">
    <property type="entry name" value="Peptidase_S10"/>
    <property type="match status" value="1"/>
</dbReference>
<dbReference type="Proteomes" id="UP001206925">
    <property type="component" value="Unassembled WGS sequence"/>
</dbReference>
<proteinExistence type="inferred from homology"/>
<evidence type="ECO:0000256" key="1">
    <source>
        <dbReference type="ARBA" id="ARBA00009431"/>
    </source>
</evidence>
<dbReference type="InterPro" id="IPR029058">
    <property type="entry name" value="AB_hydrolase_fold"/>
</dbReference>